<dbReference type="Proteomes" id="UP001176940">
    <property type="component" value="Unassembled WGS sequence"/>
</dbReference>
<dbReference type="Gene3D" id="3.40.50.150">
    <property type="entry name" value="Vaccinia Virus protein VP39"/>
    <property type="match status" value="1"/>
</dbReference>
<evidence type="ECO:0000313" key="4">
    <source>
        <dbReference type="Proteomes" id="UP001176940"/>
    </source>
</evidence>
<protein>
    <submittedName>
        <fullName evidence="3">Uncharacterized protein</fullName>
    </submittedName>
</protein>
<proteinExistence type="predicted"/>
<organism evidence="3 4">
    <name type="scientific">Ranitomeya imitator</name>
    <name type="common">mimic poison frog</name>
    <dbReference type="NCBI Taxonomy" id="111125"/>
    <lineage>
        <taxon>Eukaryota</taxon>
        <taxon>Metazoa</taxon>
        <taxon>Chordata</taxon>
        <taxon>Craniata</taxon>
        <taxon>Vertebrata</taxon>
        <taxon>Euteleostomi</taxon>
        <taxon>Amphibia</taxon>
        <taxon>Batrachia</taxon>
        <taxon>Anura</taxon>
        <taxon>Neobatrachia</taxon>
        <taxon>Hyloidea</taxon>
        <taxon>Dendrobatidae</taxon>
        <taxon>Dendrobatinae</taxon>
        <taxon>Ranitomeya</taxon>
    </lineage>
</organism>
<accession>A0ABN9MID4</accession>
<keyword evidence="1" id="KW-0949">S-adenosyl-L-methionine</keyword>
<evidence type="ECO:0000256" key="1">
    <source>
        <dbReference type="ARBA" id="ARBA00022691"/>
    </source>
</evidence>
<dbReference type="EMBL" id="CAUEEQ010075474">
    <property type="protein sequence ID" value="CAJ0966535.1"/>
    <property type="molecule type" value="Genomic_DNA"/>
</dbReference>
<feature type="compositionally biased region" description="Basic and acidic residues" evidence="2">
    <location>
        <begin position="76"/>
        <end position="88"/>
    </location>
</feature>
<comment type="caution">
    <text evidence="3">The sequence shown here is derived from an EMBL/GenBank/DDBJ whole genome shotgun (WGS) entry which is preliminary data.</text>
</comment>
<dbReference type="InterPro" id="IPR025799">
    <property type="entry name" value="Arg_MeTrfase"/>
</dbReference>
<reference evidence="3" key="1">
    <citation type="submission" date="2023-07" db="EMBL/GenBank/DDBJ databases">
        <authorList>
            <person name="Stuckert A."/>
        </authorList>
    </citation>
    <scope>NUCLEOTIDE SEQUENCE</scope>
</reference>
<dbReference type="PANTHER" id="PTHR11006:SF53">
    <property type="entry name" value="PROTEIN ARGININE N-METHYLTRANSFERASE 3"/>
    <property type="match status" value="1"/>
</dbReference>
<sequence length="102" mass="11339">MFEIDYRQVAQDFVMNADVRCGSSSAGAIADLDENEDGAYFGSYGHFGIHEDMLKDAVRTESYRNFMYQNPDIFKDKVRNGSSRRDGSCDGAGAGHGRAGWR</sequence>
<keyword evidence="4" id="KW-1185">Reference proteome</keyword>
<evidence type="ECO:0000313" key="3">
    <source>
        <dbReference type="EMBL" id="CAJ0966535.1"/>
    </source>
</evidence>
<dbReference type="SUPFAM" id="SSF53335">
    <property type="entry name" value="S-adenosyl-L-methionine-dependent methyltransferases"/>
    <property type="match status" value="1"/>
</dbReference>
<feature type="compositionally biased region" description="Gly residues" evidence="2">
    <location>
        <begin position="90"/>
        <end position="102"/>
    </location>
</feature>
<dbReference type="PANTHER" id="PTHR11006">
    <property type="entry name" value="PROTEIN ARGININE N-METHYLTRANSFERASE"/>
    <property type="match status" value="1"/>
</dbReference>
<gene>
    <name evidence="3" type="ORF">RIMI_LOCUS21421329</name>
</gene>
<evidence type="ECO:0000256" key="2">
    <source>
        <dbReference type="SAM" id="MobiDB-lite"/>
    </source>
</evidence>
<feature type="region of interest" description="Disordered" evidence="2">
    <location>
        <begin position="76"/>
        <end position="102"/>
    </location>
</feature>
<dbReference type="InterPro" id="IPR029063">
    <property type="entry name" value="SAM-dependent_MTases_sf"/>
</dbReference>
<name>A0ABN9MID4_9NEOB</name>